<dbReference type="PATRIC" id="fig|1300222.3.peg.3108"/>
<accession>M8E9J1</accession>
<reference evidence="1 2" key="1">
    <citation type="submission" date="2013-03" db="EMBL/GenBank/DDBJ databases">
        <title>Assembly of a new bacterial strain Brevibacillus borstelensis AK1.</title>
        <authorList>
            <person name="Rajan I."/>
            <person name="PoliReddy D."/>
            <person name="Sugumar T."/>
            <person name="Rathinam K."/>
            <person name="Alqarawi S."/>
            <person name="Khalil A.B."/>
            <person name="Sivakumar N."/>
        </authorList>
    </citation>
    <scope>NUCLEOTIDE SEQUENCE [LARGE SCALE GENOMIC DNA]</scope>
    <source>
        <strain evidence="1 2">AK1</strain>
    </source>
</reference>
<protein>
    <submittedName>
        <fullName evidence="1">Uncharacterized protein</fullName>
    </submittedName>
</protein>
<organism evidence="1 2">
    <name type="scientific">Brevibacillus borstelensis AK1</name>
    <dbReference type="NCBI Taxonomy" id="1300222"/>
    <lineage>
        <taxon>Bacteria</taxon>
        <taxon>Bacillati</taxon>
        <taxon>Bacillota</taxon>
        <taxon>Bacilli</taxon>
        <taxon>Bacillales</taxon>
        <taxon>Paenibacillaceae</taxon>
        <taxon>Brevibacillus</taxon>
    </lineage>
</organism>
<dbReference type="STRING" id="1300222.I532_14868"/>
<name>M8E9J1_9BACL</name>
<evidence type="ECO:0000313" key="1">
    <source>
        <dbReference type="EMBL" id="EMT52135.1"/>
    </source>
</evidence>
<evidence type="ECO:0000313" key="2">
    <source>
        <dbReference type="Proteomes" id="UP000012081"/>
    </source>
</evidence>
<comment type="caution">
    <text evidence="1">The sequence shown here is derived from an EMBL/GenBank/DDBJ whole genome shotgun (WGS) entry which is preliminary data.</text>
</comment>
<dbReference type="Proteomes" id="UP000012081">
    <property type="component" value="Unassembled WGS sequence"/>
</dbReference>
<gene>
    <name evidence="1" type="ORF">I532_14868</name>
</gene>
<proteinExistence type="predicted"/>
<dbReference type="AlphaFoldDB" id="M8E9J1"/>
<keyword evidence="2" id="KW-1185">Reference proteome</keyword>
<sequence length="85" mass="9536">MDQPDESGGGFGPIPAESWWSVKISPLHVANYTSGACRLCRTVQAVILYSSGKNEHSSFFQLGWYRGFNLVPILGRDFFVFHKLI</sequence>
<dbReference type="EMBL" id="APBN01000005">
    <property type="protein sequence ID" value="EMT52135.1"/>
    <property type="molecule type" value="Genomic_DNA"/>
</dbReference>